<feature type="compositionally biased region" description="Polar residues" evidence="17">
    <location>
        <begin position="25"/>
        <end position="34"/>
    </location>
</feature>
<evidence type="ECO:0000313" key="19">
    <source>
        <dbReference type="EMBL" id="KAF9529195.1"/>
    </source>
</evidence>
<keyword evidence="10 15" id="KW-0156">Chromatin regulator</keyword>
<evidence type="ECO:0000256" key="13">
    <source>
        <dbReference type="ARBA" id="ARBA00059679"/>
    </source>
</evidence>
<comment type="catalytic activity">
    <reaction evidence="1 15">
        <text>S-ubiquitinyl-[E2 ubiquitin-conjugating enzyme]-L-cysteine + [acceptor protein]-L-lysine = [E2 ubiquitin-conjugating enzyme]-L-cysteine + N(6)-ubiquitinyl-[acceptor protein]-L-lysine.</text>
        <dbReference type="EC" id="2.3.2.27"/>
    </reaction>
</comment>
<dbReference type="SUPFAM" id="SSF57850">
    <property type="entry name" value="RING/U-box"/>
    <property type="match status" value="1"/>
</dbReference>
<dbReference type="PANTHER" id="PTHR23163">
    <property type="entry name" value="RING FINGER PROTEIN-RELATED"/>
    <property type="match status" value="1"/>
</dbReference>
<evidence type="ECO:0000256" key="5">
    <source>
        <dbReference type="ARBA" id="ARBA00022679"/>
    </source>
</evidence>
<comment type="pathway">
    <text evidence="3 15">Protein modification; protein ubiquitination.</text>
</comment>
<comment type="caution">
    <text evidence="19">The sequence shown here is derived from an EMBL/GenBank/DDBJ whole genome shotgun (WGS) entry which is preliminary data.</text>
</comment>
<dbReference type="InterPro" id="IPR013956">
    <property type="entry name" value="E3_ubiquit_lig_Bre1"/>
</dbReference>
<dbReference type="Pfam" id="PF00097">
    <property type="entry name" value="zf-C3HC4"/>
    <property type="match status" value="1"/>
</dbReference>
<dbReference type="EMBL" id="MU157847">
    <property type="protein sequence ID" value="KAF9529195.1"/>
    <property type="molecule type" value="Genomic_DNA"/>
</dbReference>
<feature type="compositionally biased region" description="Pro residues" evidence="17">
    <location>
        <begin position="248"/>
        <end position="261"/>
    </location>
</feature>
<dbReference type="PANTHER" id="PTHR23163:SF0">
    <property type="entry name" value="E3 UBIQUITIN-PROTEIN LIGASE BRE1"/>
    <property type="match status" value="1"/>
</dbReference>
<feature type="region of interest" description="Disordered" evidence="17">
    <location>
        <begin position="230"/>
        <end position="265"/>
    </location>
</feature>
<name>A0A9P6EHV2_9AGAR</name>
<dbReference type="EC" id="2.3.2.27" evidence="15"/>
<feature type="domain" description="RING-type" evidence="18">
    <location>
        <begin position="766"/>
        <end position="805"/>
    </location>
</feature>
<feature type="coiled-coil region" evidence="16">
    <location>
        <begin position="466"/>
        <end position="611"/>
    </location>
</feature>
<dbReference type="PROSITE" id="PS00518">
    <property type="entry name" value="ZF_RING_1"/>
    <property type="match status" value="1"/>
</dbReference>
<dbReference type="GO" id="GO:0061630">
    <property type="term" value="F:ubiquitin protein ligase activity"/>
    <property type="evidence" value="ECO:0007669"/>
    <property type="project" value="UniProtKB-EC"/>
</dbReference>
<dbReference type="InterPro" id="IPR013083">
    <property type="entry name" value="Znf_RING/FYVE/PHD"/>
</dbReference>
<sequence>MESRKRPLIDAEDSVVTKKRILTGMNGSPHVNGTSEDDEEEGFREKLETYRKEAIYRRMQHYSRENERSQARIRDLEHRKSTCEAGLTAIAACWSQLVETIRLFVKTDDIPTVSIHAKEIFDLTSRIEEESLPELAAALSDTVNATQALVTKFVQLDESNRIKVYANEAFPECQQAQTECALLRSEVKLLRTQLKESEALREQYHHHLVSAESRLERSHSTIVRELESKAKIKEKEEMDDKEEVLGKPPSPAPSPVSPAPIQPSNGIIDIPTEIQILGEQLKERDTRINGLEKEVLTLKQEKLVMEVEEKTPNYEQAHQNPYFKALLDHVTWYEAEEKKNYEQVQRAQEDSHQYRQQLTEREEKFNKTVKTIADLTNKLIEKRDENARLRTTRNQLEAENRERKAIEGMRFSSLQELKGLTDSNSERISALQSELKRCKSKLAANAGSKDLLDFFLAGNHDENVFFQKLREENKRLVDRVAALERVFSSIDPEHPDLGRHVRAEADALEQLAKANEELVEYRRVFGGASEHPADGKRLAEELRLKDTEVQQLRLSAKELEENQSSIYTELDQLAAQWEALDKQVKSKVFNLQNLEDRLQKSYIEKAKAETKYYEAIKTHQALDTERKLMQKDLEVESKLRTTAAEAAKKTNQLNNALESENLALKKTSTSFQQTLKNTEKKLADVEANLEAERKRLQELANAIRSKEGHFIDLRIKSDRDKDELIRQRREVERQLERVKEAEGHKSHNKPSLVESELSNLRSLLQCTTCRGPPRSIIITKCMHTFCKSCIDTRLATRQRKCPACNIPFGASDVHQFFLQ</sequence>
<dbReference type="InterPro" id="IPR018957">
    <property type="entry name" value="Znf_C3HC4_RING-type"/>
</dbReference>
<protein>
    <recommendedName>
        <fullName evidence="15">E3 ubiquitin protein ligase</fullName>
        <ecNumber evidence="15">2.3.2.27</ecNumber>
    </recommendedName>
</protein>
<dbReference type="GO" id="GO:0008270">
    <property type="term" value="F:zinc ion binding"/>
    <property type="evidence" value="ECO:0007669"/>
    <property type="project" value="UniProtKB-KW"/>
</dbReference>
<feature type="coiled-coil region" evidence="16">
    <location>
        <begin position="647"/>
        <end position="744"/>
    </location>
</feature>
<dbReference type="InterPro" id="IPR017907">
    <property type="entry name" value="Znf_RING_CS"/>
</dbReference>
<proteinExistence type="inferred from homology"/>
<organism evidence="19 20">
    <name type="scientific">Crepidotus variabilis</name>
    <dbReference type="NCBI Taxonomy" id="179855"/>
    <lineage>
        <taxon>Eukaryota</taxon>
        <taxon>Fungi</taxon>
        <taxon>Dikarya</taxon>
        <taxon>Basidiomycota</taxon>
        <taxon>Agaricomycotina</taxon>
        <taxon>Agaricomycetes</taxon>
        <taxon>Agaricomycetidae</taxon>
        <taxon>Agaricales</taxon>
        <taxon>Agaricineae</taxon>
        <taxon>Crepidotaceae</taxon>
        <taxon>Crepidotus</taxon>
    </lineage>
</organism>
<evidence type="ECO:0000256" key="2">
    <source>
        <dbReference type="ARBA" id="ARBA00004123"/>
    </source>
</evidence>
<feature type="coiled-coil region" evidence="16">
    <location>
        <begin position="274"/>
        <end position="308"/>
    </location>
</feature>
<dbReference type="PROSITE" id="PS50089">
    <property type="entry name" value="ZF_RING_2"/>
    <property type="match status" value="1"/>
</dbReference>
<dbReference type="InterPro" id="IPR058643">
    <property type="entry name" value="BRE1-like_CC"/>
</dbReference>
<evidence type="ECO:0000313" key="20">
    <source>
        <dbReference type="Proteomes" id="UP000807306"/>
    </source>
</evidence>
<evidence type="ECO:0000256" key="1">
    <source>
        <dbReference type="ARBA" id="ARBA00000900"/>
    </source>
</evidence>
<evidence type="ECO:0000256" key="6">
    <source>
        <dbReference type="ARBA" id="ARBA00022723"/>
    </source>
</evidence>
<evidence type="ECO:0000256" key="15">
    <source>
        <dbReference type="RuleBase" id="RU365038"/>
    </source>
</evidence>
<comment type="similarity">
    <text evidence="4 15">Belongs to the BRE1 family.</text>
</comment>
<evidence type="ECO:0000256" key="14">
    <source>
        <dbReference type="PROSITE-ProRule" id="PRU00175"/>
    </source>
</evidence>
<keyword evidence="12 15" id="KW-0539">Nucleus</keyword>
<gene>
    <name evidence="19" type="ORF">CPB83DRAFT_927090</name>
</gene>
<evidence type="ECO:0000256" key="9">
    <source>
        <dbReference type="ARBA" id="ARBA00022833"/>
    </source>
</evidence>
<evidence type="ECO:0000256" key="10">
    <source>
        <dbReference type="ARBA" id="ARBA00022853"/>
    </source>
</evidence>
<comment type="subcellular location">
    <subcellularLocation>
        <location evidence="2 15">Nucleus</location>
    </subcellularLocation>
</comment>
<dbReference type="Pfam" id="PF26095">
    <property type="entry name" value="CC_Bre1"/>
    <property type="match status" value="1"/>
</dbReference>
<keyword evidence="6 15" id="KW-0479">Metal-binding</keyword>
<dbReference type="GO" id="GO:0006325">
    <property type="term" value="P:chromatin organization"/>
    <property type="evidence" value="ECO:0007669"/>
    <property type="project" value="UniProtKB-KW"/>
</dbReference>
<evidence type="ECO:0000256" key="17">
    <source>
        <dbReference type="SAM" id="MobiDB-lite"/>
    </source>
</evidence>
<dbReference type="InterPro" id="IPR001841">
    <property type="entry name" value="Znf_RING"/>
</dbReference>
<dbReference type="Pfam" id="PF08647">
    <property type="entry name" value="BRE1"/>
    <property type="match status" value="1"/>
</dbReference>
<keyword evidence="20" id="KW-1185">Reference proteome</keyword>
<keyword evidence="5 15" id="KW-0808">Transferase</keyword>
<dbReference type="GO" id="GO:0005634">
    <property type="term" value="C:nucleus"/>
    <property type="evidence" value="ECO:0007669"/>
    <property type="project" value="UniProtKB-SubCell"/>
</dbReference>
<dbReference type="AlphaFoldDB" id="A0A9P6EHV2"/>
<dbReference type="Gene3D" id="3.30.40.10">
    <property type="entry name" value="Zinc/RING finger domain, C3HC4 (zinc finger)"/>
    <property type="match status" value="1"/>
</dbReference>
<evidence type="ECO:0000256" key="8">
    <source>
        <dbReference type="ARBA" id="ARBA00022786"/>
    </source>
</evidence>
<evidence type="ECO:0000256" key="3">
    <source>
        <dbReference type="ARBA" id="ARBA00004906"/>
    </source>
</evidence>
<dbReference type="GO" id="GO:0033503">
    <property type="term" value="C:HULC complex"/>
    <property type="evidence" value="ECO:0007669"/>
    <property type="project" value="TreeGrafter"/>
</dbReference>
<evidence type="ECO:0000256" key="4">
    <source>
        <dbReference type="ARBA" id="ARBA00005555"/>
    </source>
</evidence>
<keyword evidence="9 15" id="KW-0862">Zinc</keyword>
<keyword evidence="7 14" id="KW-0863">Zinc-finger</keyword>
<dbReference type="SMART" id="SM00184">
    <property type="entry name" value="RING"/>
    <property type="match status" value="1"/>
</dbReference>
<keyword evidence="11 15" id="KW-0175">Coiled coil</keyword>
<reference evidence="19" key="1">
    <citation type="submission" date="2020-11" db="EMBL/GenBank/DDBJ databases">
        <authorList>
            <consortium name="DOE Joint Genome Institute"/>
            <person name="Ahrendt S."/>
            <person name="Riley R."/>
            <person name="Andreopoulos W."/>
            <person name="Labutti K."/>
            <person name="Pangilinan J."/>
            <person name="Ruiz-Duenas F.J."/>
            <person name="Barrasa J.M."/>
            <person name="Sanchez-Garcia M."/>
            <person name="Camarero S."/>
            <person name="Miyauchi S."/>
            <person name="Serrano A."/>
            <person name="Linde D."/>
            <person name="Babiker R."/>
            <person name="Drula E."/>
            <person name="Ayuso-Fernandez I."/>
            <person name="Pacheco R."/>
            <person name="Padilla G."/>
            <person name="Ferreira P."/>
            <person name="Barriuso J."/>
            <person name="Kellner H."/>
            <person name="Castanera R."/>
            <person name="Alfaro M."/>
            <person name="Ramirez L."/>
            <person name="Pisabarro A.G."/>
            <person name="Kuo A."/>
            <person name="Tritt A."/>
            <person name="Lipzen A."/>
            <person name="He G."/>
            <person name="Yan M."/>
            <person name="Ng V."/>
            <person name="Cullen D."/>
            <person name="Martin F."/>
            <person name="Rosso M.-N."/>
            <person name="Henrissat B."/>
            <person name="Hibbett D."/>
            <person name="Martinez A.T."/>
            <person name="Grigoriev I.V."/>
        </authorList>
    </citation>
    <scope>NUCLEOTIDE SEQUENCE</scope>
    <source>
        <strain evidence="19">CBS 506.95</strain>
    </source>
</reference>
<dbReference type="OrthoDB" id="10266039at2759"/>
<comment type="function">
    <text evidence="13">E3 ubiquitin-protein ligase that mediates monoubiquitination of histone H2B to form H2BK123ub1. H2BK123ub1 gives a specific tag for epigenetic transcriptional activation and is also a prerequisite for H3K4me and H3K79me formation.</text>
</comment>
<keyword evidence="8 15" id="KW-0833">Ubl conjugation pathway</keyword>
<evidence type="ECO:0000256" key="11">
    <source>
        <dbReference type="ARBA" id="ARBA00023054"/>
    </source>
</evidence>
<evidence type="ECO:0000256" key="7">
    <source>
        <dbReference type="ARBA" id="ARBA00022771"/>
    </source>
</evidence>
<evidence type="ECO:0000256" key="16">
    <source>
        <dbReference type="SAM" id="Coils"/>
    </source>
</evidence>
<feature type="region of interest" description="Disordered" evidence="17">
    <location>
        <begin position="20"/>
        <end position="43"/>
    </location>
</feature>
<evidence type="ECO:0000256" key="12">
    <source>
        <dbReference type="ARBA" id="ARBA00023242"/>
    </source>
</evidence>
<dbReference type="Proteomes" id="UP000807306">
    <property type="component" value="Unassembled WGS sequence"/>
</dbReference>
<evidence type="ECO:0000259" key="18">
    <source>
        <dbReference type="PROSITE" id="PS50089"/>
    </source>
</evidence>
<dbReference type="GO" id="GO:0016567">
    <property type="term" value="P:protein ubiquitination"/>
    <property type="evidence" value="ECO:0007669"/>
    <property type="project" value="UniProtKB-UniRule"/>
</dbReference>
<feature type="coiled-coil region" evidence="16">
    <location>
        <begin position="344"/>
        <end position="409"/>
    </location>
</feature>
<dbReference type="CDD" id="cd16499">
    <property type="entry name" value="RING-HC_Bre1-like"/>
    <property type="match status" value="1"/>
</dbReference>
<accession>A0A9P6EHV2</accession>